<dbReference type="EMBL" id="WEGK01000027">
    <property type="protein sequence ID" value="MQY24075.1"/>
    <property type="molecule type" value="Genomic_DNA"/>
</dbReference>
<reference evidence="1 2" key="1">
    <citation type="submission" date="2019-10" db="EMBL/GenBank/DDBJ databases">
        <title>Nocardia macrotermitis sp. nov. and Nocardia aurantia sp. nov., isolated from the gut of fungus growing-termite Macrotermes natalensis.</title>
        <authorList>
            <person name="Benndorf R."/>
            <person name="Schwitalla J."/>
            <person name="Martin K."/>
            <person name="De Beer W."/>
            <person name="Kaster A.-K."/>
            <person name="Vollmers J."/>
            <person name="Poulsen M."/>
            <person name="Beemelmanns C."/>
        </authorList>
    </citation>
    <scope>NUCLEOTIDE SEQUENCE [LARGE SCALE GENOMIC DNA]</scope>
    <source>
        <strain evidence="1 2">RB20</strain>
    </source>
</reference>
<evidence type="ECO:0008006" key="3">
    <source>
        <dbReference type="Google" id="ProtNLM"/>
    </source>
</evidence>
<dbReference type="AlphaFoldDB" id="A0A7K0DE43"/>
<accession>A0A7K0DE43</accession>
<comment type="caution">
    <text evidence="1">The sequence shown here is derived from an EMBL/GenBank/DDBJ whole genome shotgun (WGS) entry which is preliminary data.</text>
</comment>
<proteinExistence type="predicted"/>
<evidence type="ECO:0000313" key="2">
    <source>
        <dbReference type="Proteomes" id="UP000438448"/>
    </source>
</evidence>
<name>A0A7K0DE43_9NOCA</name>
<dbReference type="OrthoDB" id="4562648at2"/>
<organism evidence="1 2">
    <name type="scientific">Nocardia macrotermitis</name>
    <dbReference type="NCBI Taxonomy" id="2585198"/>
    <lineage>
        <taxon>Bacteria</taxon>
        <taxon>Bacillati</taxon>
        <taxon>Actinomycetota</taxon>
        <taxon>Actinomycetes</taxon>
        <taxon>Mycobacteriales</taxon>
        <taxon>Nocardiaceae</taxon>
        <taxon>Nocardia</taxon>
    </lineage>
</organism>
<dbReference type="Gene3D" id="1.10.287.1060">
    <property type="entry name" value="ESAT-6-like"/>
    <property type="match status" value="1"/>
</dbReference>
<dbReference type="RefSeq" id="WP_153415818.1">
    <property type="nucleotide sequence ID" value="NZ_WEGK01000027.1"/>
</dbReference>
<gene>
    <name evidence="1" type="ORF">NRB20_72080</name>
</gene>
<dbReference type="InterPro" id="IPR036689">
    <property type="entry name" value="ESAT-6-like_sf"/>
</dbReference>
<dbReference type="SUPFAM" id="SSF140453">
    <property type="entry name" value="EsxAB dimer-like"/>
    <property type="match status" value="1"/>
</dbReference>
<keyword evidence="2" id="KW-1185">Reference proteome</keyword>
<evidence type="ECO:0000313" key="1">
    <source>
        <dbReference type="EMBL" id="MQY24075.1"/>
    </source>
</evidence>
<dbReference type="Proteomes" id="UP000438448">
    <property type="component" value="Unassembled WGS sequence"/>
</dbReference>
<protein>
    <recommendedName>
        <fullName evidence="3">WXG100 family type VII secretion target</fullName>
    </recommendedName>
</protein>
<sequence length="101" mass="10508">MTSIEINPGQLRTAATDCDNIHSSVLNVLNNLKAATSGTQTPWGNDSFGKKFAEGDKGYISVSKNLLDGVNDLATTFGAFASGQREAADELTNADTGQANG</sequence>